<feature type="signal peptide" evidence="2">
    <location>
        <begin position="1"/>
        <end position="21"/>
    </location>
</feature>
<evidence type="ECO:0000259" key="3">
    <source>
        <dbReference type="Pfam" id="PF04909"/>
    </source>
</evidence>
<accession>A0A6M1T6W9</accession>
<dbReference type="PANTHER" id="PTHR21240:SF28">
    <property type="entry name" value="ISO-OROTATE DECARBOXYLASE (EUROFUNG)"/>
    <property type="match status" value="1"/>
</dbReference>
<dbReference type="Proteomes" id="UP000479132">
    <property type="component" value="Unassembled WGS sequence"/>
</dbReference>
<keyword evidence="4" id="KW-0378">Hydrolase</keyword>
<comment type="caution">
    <text evidence="4">The sequence shown here is derived from an EMBL/GenBank/DDBJ whole genome shotgun (WGS) entry which is preliminary data.</text>
</comment>
<feature type="domain" description="Amidohydrolase-related" evidence="3">
    <location>
        <begin position="140"/>
        <end position="301"/>
    </location>
</feature>
<dbReference type="Gene3D" id="3.20.20.140">
    <property type="entry name" value="Metal-dependent hydrolases"/>
    <property type="match status" value="1"/>
</dbReference>
<protein>
    <submittedName>
        <fullName evidence="4">Amidohydrolase family protein</fullName>
    </submittedName>
</protein>
<keyword evidence="2" id="KW-0732">Signal</keyword>
<dbReference type="RefSeq" id="WP_165271152.1">
    <property type="nucleotide sequence ID" value="NZ_JAALLS010000027.1"/>
</dbReference>
<keyword evidence="1" id="KW-0456">Lyase</keyword>
<evidence type="ECO:0000256" key="2">
    <source>
        <dbReference type="SAM" id="SignalP"/>
    </source>
</evidence>
<dbReference type="GO" id="GO:0005737">
    <property type="term" value="C:cytoplasm"/>
    <property type="evidence" value="ECO:0007669"/>
    <property type="project" value="TreeGrafter"/>
</dbReference>
<gene>
    <name evidence="4" type="ORF">G3569_16325</name>
</gene>
<dbReference type="PANTHER" id="PTHR21240">
    <property type="entry name" value="2-AMINO-3-CARBOXYLMUCONATE-6-SEMIALDEHYDE DECARBOXYLASE"/>
    <property type="match status" value="1"/>
</dbReference>
<dbReference type="InterPro" id="IPR006680">
    <property type="entry name" value="Amidohydro-rel"/>
</dbReference>
<dbReference type="InterPro" id="IPR032465">
    <property type="entry name" value="ACMSD"/>
</dbReference>
<organism evidence="4 5">
    <name type="scientific">Fodinibius halophilus</name>
    <dbReference type="NCBI Taxonomy" id="1736908"/>
    <lineage>
        <taxon>Bacteria</taxon>
        <taxon>Pseudomonadati</taxon>
        <taxon>Balneolota</taxon>
        <taxon>Balneolia</taxon>
        <taxon>Balneolales</taxon>
        <taxon>Balneolaceae</taxon>
        <taxon>Fodinibius</taxon>
    </lineage>
</organism>
<dbReference type="GO" id="GO:0019748">
    <property type="term" value="P:secondary metabolic process"/>
    <property type="evidence" value="ECO:0007669"/>
    <property type="project" value="TreeGrafter"/>
</dbReference>
<dbReference type="GO" id="GO:0016831">
    <property type="term" value="F:carboxy-lyase activity"/>
    <property type="evidence" value="ECO:0007669"/>
    <property type="project" value="InterPro"/>
</dbReference>
<dbReference type="Pfam" id="PF04909">
    <property type="entry name" value="Amidohydro_2"/>
    <property type="match status" value="1"/>
</dbReference>
<dbReference type="SUPFAM" id="SSF51556">
    <property type="entry name" value="Metallo-dependent hydrolases"/>
    <property type="match status" value="1"/>
</dbReference>
<feature type="chain" id="PRO_5026753129" evidence="2">
    <location>
        <begin position="22"/>
        <end position="312"/>
    </location>
</feature>
<dbReference type="InterPro" id="IPR032466">
    <property type="entry name" value="Metal_Hydrolase"/>
</dbReference>
<evidence type="ECO:0000313" key="4">
    <source>
        <dbReference type="EMBL" id="NGP89927.1"/>
    </source>
</evidence>
<evidence type="ECO:0000313" key="5">
    <source>
        <dbReference type="Proteomes" id="UP000479132"/>
    </source>
</evidence>
<dbReference type="EMBL" id="JAALLS010000027">
    <property type="protein sequence ID" value="NGP89927.1"/>
    <property type="molecule type" value="Genomic_DNA"/>
</dbReference>
<proteinExistence type="predicted"/>
<sequence length="312" mass="35275">MCINKYCLSFLLICFTNIAVAQTAPQQSLPIIDVHLHATNEGSKNINSDLPSVLQHMKDYNVVLSVLSGANRTLARQWKESAPDKFIIGPTFPCTDGTYPRMYPCFKENSGWPEISWLEKQYKAGQMDVMGELLYVYYGIKPSHDHLDPYFNLAAKYSIPVGVHAADGPPPKKRMSGCCPNFNGEMGNPLLLKPVLEKYPNLRIWLMHGGEVKFHKQAIELMKTHPNVYADMSILNSIYPDKIHKKLLKDFIEAGLGDRIMFGSDNVPIGSMIKGLNSFKFLSDEERRNIFYDNAATFFRLSKQTIATHHGK</sequence>
<reference evidence="4 5" key="1">
    <citation type="submission" date="2020-02" db="EMBL/GenBank/DDBJ databases">
        <title>Aliifodinibius halophilus 2W32, complete genome.</title>
        <authorList>
            <person name="Li Y."/>
            <person name="Wu S."/>
        </authorList>
    </citation>
    <scope>NUCLEOTIDE SEQUENCE [LARGE SCALE GENOMIC DNA]</scope>
    <source>
        <strain evidence="4 5">2W32</strain>
    </source>
</reference>
<dbReference type="GO" id="GO:0016787">
    <property type="term" value="F:hydrolase activity"/>
    <property type="evidence" value="ECO:0007669"/>
    <property type="project" value="UniProtKB-KW"/>
</dbReference>
<name>A0A6M1T6W9_9BACT</name>
<keyword evidence="5" id="KW-1185">Reference proteome</keyword>
<dbReference type="AlphaFoldDB" id="A0A6M1T6W9"/>
<evidence type="ECO:0000256" key="1">
    <source>
        <dbReference type="ARBA" id="ARBA00023239"/>
    </source>
</evidence>